<keyword evidence="2" id="KW-0282">Flagellum</keyword>
<name>A0ABS0J2Z5_9BACT</name>
<keyword evidence="2" id="KW-0966">Cell projection</keyword>
<organism evidence="2 3">
    <name type="scientific">Nitratidesulfovibrio oxamicus</name>
    <dbReference type="NCBI Taxonomy" id="32016"/>
    <lineage>
        <taxon>Bacteria</taxon>
        <taxon>Pseudomonadati</taxon>
        <taxon>Thermodesulfobacteriota</taxon>
        <taxon>Desulfovibrionia</taxon>
        <taxon>Desulfovibrionales</taxon>
        <taxon>Desulfovibrionaceae</taxon>
        <taxon>Nitratidesulfovibrio</taxon>
    </lineage>
</organism>
<proteinExistence type="predicted"/>
<evidence type="ECO:0000313" key="2">
    <source>
        <dbReference type="EMBL" id="MBG3876810.1"/>
    </source>
</evidence>
<keyword evidence="2" id="KW-0969">Cilium</keyword>
<keyword evidence="3" id="KW-1185">Reference proteome</keyword>
<sequence>MRAAISANATLGDAAQSLPHAAR</sequence>
<feature type="region of interest" description="Disordered" evidence="1">
    <location>
        <begin position="1"/>
        <end position="23"/>
    </location>
</feature>
<protein>
    <submittedName>
        <fullName evidence="2">Flagellar biosynthetic protein FliO</fullName>
    </submittedName>
</protein>
<feature type="non-terminal residue" evidence="2">
    <location>
        <position position="23"/>
    </location>
</feature>
<comment type="caution">
    <text evidence="2">The sequence shown here is derived from an EMBL/GenBank/DDBJ whole genome shotgun (WGS) entry which is preliminary data.</text>
</comment>
<reference evidence="2 3" key="1">
    <citation type="submission" date="2019-08" db="EMBL/GenBank/DDBJ databases">
        <authorList>
            <person name="Luo N."/>
        </authorList>
    </citation>
    <scope>NUCLEOTIDE SEQUENCE [LARGE SCALE GENOMIC DNA]</scope>
    <source>
        <strain evidence="2 3">NCIMB 9442</strain>
    </source>
</reference>
<accession>A0ABS0J2Z5</accession>
<evidence type="ECO:0000313" key="3">
    <source>
        <dbReference type="Proteomes" id="UP001194469"/>
    </source>
</evidence>
<evidence type="ECO:0000256" key="1">
    <source>
        <dbReference type="SAM" id="MobiDB-lite"/>
    </source>
</evidence>
<dbReference type="Proteomes" id="UP001194469">
    <property type="component" value="Unassembled WGS sequence"/>
</dbReference>
<gene>
    <name evidence="2" type="ORF">FVW20_07180</name>
</gene>
<dbReference type="EMBL" id="VRYY01000169">
    <property type="protein sequence ID" value="MBG3876810.1"/>
    <property type="molecule type" value="Genomic_DNA"/>
</dbReference>